<dbReference type="Gene3D" id="3.40.50.720">
    <property type="entry name" value="NAD(P)-binding Rossmann-like Domain"/>
    <property type="match status" value="1"/>
</dbReference>
<reference evidence="2" key="1">
    <citation type="journal article" date="2021" name="Front. Microbiol.">
        <title>Comprehensive Comparative Genomics and Phenotyping of Methylobacterium Species.</title>
        <authorList>
            <person name="Alessa O."/>
            <person name="Ogura Y."/>
            <person name="Fujitani Y."/>
            <person name="Takami H."/>
            <person name="Hayashi T."/>
            <person name="Sahin N."/>
            <person name="Tani A."/>
        </authorList>
    </citation>
    <scope>NUCLEOTIDE SEQUENCE</scope>
    <source>
        <strain evidence="2">LMG 23639</strain>
    </source>
</reference>
<evidence type="ECO:0000259" key="1">
    <source>
        <dbReference type="Pfam" id="PF16363"/>
    </source>
</evidence>
<keyword evidence="3" id="KW-1185">Reference proteome</keyword>
<proteinExistence type="predicted"/>
<dbReference type="InterPro" id="IPR036291">
    <property type="entry name" value="NAD(P)-bd_dom_sf"/>
</dbReference>
<feature type="domain" description="NAD(P)-binding" evidence="1">
    <location>
        <begin position="14"/>
        <end position="316"/>
    </location>
</feature>
<gene>
    <name evidence="2" type="primary">rmd</name>
    <name evidence="2" type="ORF">AOPFMNJM_0024</name>
</gene>
<sequence>MADAKLTGAAARILVTGAAGFVGRHLVRSLKSALPAAGLFAGLRGAEQAPDGTTGLRFDIADAGGADAAIREVRPTCVVHLAAIAALQEARADPSRTWRVNLDGTRHLAEAVMRHAPGARFVFVGTSEVYGGTFRRGAEPLDEDALLDPTNPYAASKAAADLLVGQMARDGLGAVRMRPFNHTGPGQTEAFVVPAFAAQIARIEAGLQEPTLRVGNLEALRDFLDVRDVVAAYTAAAAAPELPPGLILNVASGHPRPIRDALDTLVAQARVPIAVEPDPTRLRPNDTPFAVGDAARLRERLGWRPRFTWEQTIADTLDSWRERIRNSD</sequence>
<reference evidence="2" key="2">
    <citation type="submission" date="2021-08" db="EMBL/GenBank/DDBJ databases">
        <authorList>
            <person name="Tani A."/>
            <person name="Ola A."/>
            <person name="Ogura Y."/>
            <person name="Katsura K."/>
            <person name="Hayashi T."/>
        </authorList>
    </citation>
    <scope>NUCLEOTIDE SEQUENCE</scope>
    <source>
        <strain evidence="2">LMG 23639</strain>
    </source>
</reference>
<dbReference type="RefSeq" id="WP_238273457.1">
    <property type="nucleotide sequence ID" value="NZ_BPQR01000001.1"/>
</dbReference>
<organism evidence="2 3">
    <name type="scientific">Methylobacterium jeotgali</name>
    <dbReference type="NCBI Taxonomy" id="381630"/>
    <lineage>
        <taxon>Bacteria</taxon>
        <taxon>Pseudomonadati</taxon>
        <taxon>Pseudomonadota</taxon>
        <taxon>Alphaproteobacteria</taxon>
        <taxon>Hyphomicrobiales</taxon>
        <taxon>Methylobacteriaceae</taxon>
        <taxon>Methylobacterium</taxon>
    </lineage>
</organism>
<dbReference type="SUPFAM" id="SSF51735">
    <property type="entry name" value="NAD(P)-binding Rossmann-fold domains"/>
    <property type="match status" value="1"/>
</dbReference>
<evidence type="ECO:0000313" key="2">
    <source>
        <dbReference type="EMBL" id="GJE04733.1"/>
    </source>
</evidence>
<dbReference type="Pfam" id="PF16363">
    <property type="entry name" value="GDP_Man_Dehyd"/>
    <property type="match status" value="1"/>
</dbReference>
<dbReference type="EMBL" id="BPQR01000001">
    <property type="protein sequence ID" value="GJE04733.1"/>
    <property type="molecule type" value="Genomic_DNA"/>
</dbReference>
<dbReference type="PROSITE" id="PS00061">
    <property type="entry name" value="ADH_SHORT"/>
    <property type="match status" value="1"/>
</dbReference>
<accession>A0ABQ4SSC7</accession>
<protein>
    <submittedName>
        <fullName evidence="2">GDP-6-deoxy-D-mannose reductase</fullName>
    </submittedName>
</protein>
<name>A0ABQ4SSC7_9HYPH</name>
<comment type="caution">
    <text evidence="2">The sequence shown here is derived from an EMBL/GenBank/DDBJ whole genome shotgun (WGS) entry which is preliminary data.</text>
</comment>
<evidence type="ECO:0000313" key="3">
    <source>
        <dbReference type="Proteomes" id="UP001055102"/>
    </source>
</evidence>
<dbReference type="InterPro" id="IPR016040">
    <property type="entry name" value="NAD(P)-bd_dom"/>
</dbReference>
<dbReference type="Gene3D" id="3.90.25.10">
    <property type="entry name" value="UDP-galactose 4-epimerase, domain 1"/>
    <property type="match status" value="1"/>
</dbReference>
<dbReference type="InterPro" id="IPR020904">
    <property type="entry name" value="Sc_DH/Rdtase_CS"/>
</dbReference>
<dbReference type="PANTHER" id="PTHR43000">
    <property type="entry name" value="DTDP-D-GLUCOSE 4,6-DEHYDRATASE-RELATED"/>
    <property type="match status" value="1"/>
</dbReference>
<dbReference type="Proteomes" id="UP001055102">
    <property type="component" value="Unassembled WGS sequence"/>
</dbReference>